<dbReference type="PANTHER" id="PTHR43876">
    <property type="entry name" value="UBIQUINONE BIOSYNTHESIS MONOOXYGENASE COQ6, MITOCHONDRIAL"/>
    <property type="match status" value="1"/>
</dbReference>
<evidence type="ECO:0000256" key="2">
    <source>
        <dbReference type="ARBA" id="ARBA00004749"/>
    </source>
</evidence>
<dbReference type="Pfam" id="PF01494">
    <property type="entry name" value="FAD_binding_3"/>
    <property type="match status" value="1"/>
</dbReference>
<dbReference type="SUPFAM" id="SSF51905">
    <property type="entry name" value="FAD/NAD(P)-binding domain"/>
    <property type="match status" value="1"/>
</dbReference>
<keyword evidence="10" id="KW-1185">Reference proteome</keyword>
<dbReference type="PANTHER" id="PTHR43876:SF7">
    <property type="entry name" value="UBIQUINONE BIOSYNTHESIS MONOOXYGENASE COQ6, MITOCHONDRIAL"/>
    <property type="match status" value="1"/>
</dbReference>
<comment type="pathway">
    <text evidence="2">Cofactor biosynthesis; ubiquinone biosynthesis.</text>
</comment>
<evidence type="ECO:0000256" key="6">
    <source>
        <dbReference type="ARBA" id="ARBA00023002"/>
    </source>
</evidence>
<gene>
    <name evidence="9" type="ORF">H8K43_11830</name>
</gene>
<dbReference type="PRINTS" id="PR00420">
    <property type="entry name" value="RNGMNOXGNASE"/>
</dbReference>
<keyword evidence="4" id="KW-0285">Flavoprotein</keyword>
<reference evidence="9 10" key="1">
    <citation type="submission" date="2020-08" db="EMBL/GenBank/DDBJ databases">
        <title>Novel species isolated from subtropical streams in China.</title>
        <authorList>
            <person name="Lu H."/>
        </authorList>
    </citation>
    <scope>NUCLEOTIDE SEQUENCE [LARGE SCALE GENOMIC DNA]</scope>
    <source>
        <strain evidence="9 10">CY22W</strain>
    </source>
</reference>
<dbReference type="NCBIfam" id="TIGR01988">
    <property type="entry name" value="Ubi-OHases"/>
    <property type="match status" value="1"/>
</dbReference>
<keyword evidence="7 9" id="KW-0503">Monooxygenase</keyword>
<organism evidence="9 10">
    <name type="scientific">Undibacterium curvum</name>
    <dbReference type="NCBI Taxonomy" id="2762294"/>
    <lineage>
        <taxon>Bacteria</taxon>
        <taxon>Pseudomonadati</taxon>
        <taxon>Pseudomonadota</taxon>
        <taxon>Betaproteobacteria</taxon>
        <taxon>Burkholderiales</taxon>
        <taxon>Oxalobacteraceae</taxon>
        <taxon>Undibacterium</taxon>
    </lineage>
</organism>
<dbReference type="InterPro" id="IPR002938">
    <property type="entry name" value="FAD-bd"/>
</dbReference>
<dbReference type="Gene3D" id="3.50.50.60">
    <property type="entry name" value="FAD/NAD(P)-binding domain"/>
    <property type="match status" value="2"/>
</dbReference>
<evidence type="ECO:0000256" key="7">
    <source>
        <dbReference type="ARBA" id="ARBA00023033"/>
    </source>
</evidence>
<evidence type="ECO:0000313" key="10">
    <source>
        <dbReference type="Proteomes" id="UP000654304"/>
    </source>
</evidence>
<keyword evidence="5" id="KW-0274">FAD</keyword>
<evidence type="ECO:0000256" key="1">
    <source>
        <dbReference type="ARBA" id="ARBA00001974"/>
    </source>
</evidence>
<dbReference type="GO" id="GO:0004497">
    <property type="term" value="F:monooxygenase activity"/>
    <property type="evidence" value="ECO:0007669"/>
    <property type="project" value="UniProtKB-KW"/>
</dbReference>
<evidence type="ECO:0000256" key="5">
    <source>
        <dbReference type="ARBA" id="ARBA00022827"/>
    </source>
</evidence>
<dbReference type="InterPro" id="IPR010971">
    <property type="entry name" value="UbiH/COQ6"/>
</dbReference>
<comment type="cofactor">
    <cofactor evidence="1">
        <name>FAD</name>
        <dbReference type="ChEBI" id="CHEBI:57692"/>
    </cofactor>
</comment>
<comment type="similarity">
    <text evidence="3">Belongs to the UbiH/COQ6 family.</text>
</comment>
<accession>A0ABR7A6D1</accession>
<dbReference type="EMBL" id="JACOGD010000005">
    <property type="protein sequence ID" value="MBC3932368.1"/>
    <property type="molecule type" value="Genomic_DNA"/>
</dbReference>
<dbReference type="Proteomes" id="UP000654304">
    <property type="component" value="Unassembled WGS sequence"/>
</dbReference>
<evidence type="ECO:0000256" key="4">
    <source>
        <dbReference type="ARBA" id="ARBA00022630"/>
    </source>
</evidence>
<dbReference type="InterPro" id="IPR036188">
    <property type="entry name" value="FAD/NAD-bd_sf"/>
</dbReference>
<dbReference type="InterPro" id="IPR051205">
    <property type="entry name" value="UbiH/COQ6_monooxygenase"/>
</dbReference>
<protein>
    <submittedName>
        <fullName evidence="9">FAD-dependent monooxygenase</fullName>
    </submittedName>
</protein>
<feature type="domain" description="FAD-binding" evidence="8">
    <location>
        <begin position="7"/>
        <end position="345"/>
    </location>
</feature>
<keyword evidence="6" id="KW-0560">Oxidoreductase</keyword>
<comment type="caution">
    <text evidence="9">The sequence shown here is derived from an EMBL/GenBank/DDBJ whole genome shotgun (WGS) entry which is preliminary data.</text>
</comment>
<name>A0ABR7A6D1_9BURK</name>
<sequence length="396" mass="43154">MAQVHHCDICIVGNGAVGKAAALGLAQAGLTVRVLCESAAPAVASADWDVRVFALNHVAYDLLDQLKVWGALDHSRVAAVTGMQVKDGAEQRDGQLGFDAYSARTQELAWIVENRNLNLALDSALRFAQNLQLHVGQAQQLHVDAQAARLTLADGDVIETKLIIGADGAQSWVRGQCDIGMDYRSYGQKGVVTNFECSKPHHGVAHQWFIEDQGIIALLPLPGQRVSLVWSAPDALADRLVREPLSGLVSALEHYCLETHGHLTPVLPEDIKAFPLRLMRPHSLIAERVALIGDAAHVVHPLAGHGMNLGFGDVADLLRLVKQRDEFRDCGDARLLEAYRRARKQDVLLMQVTTDGLSRLFGSDLGPARLVRNLGMNLLDRLPLIKNKLISHAMGR</sequence>
<evidence type="ECO:0000259" key="8">
    <source>
        <dbReference type="Pfam" id="PF01494"/>
    </source>
</evidence>
<evidence type="ECO:0000256" key="3">
    <source>
        <dbReference type="ARBA" id="ARBA00005349"/>
    </source>
</evidence>
<dbReference type="RefSeq" id="WP_186904007.1">
    <property type="nucleotide sequence ID" value="NZ_JACOGD010000005.1"/>
</dbReference>
<proteinExistence type="inferred from homology"/>
<evidence type="ECO:0000313" key="9">
    <source>
        <dbReference type="EMBL" id="MBC3932368.1"/>
    </source>
</evidence>